<evidence type="ECO:0000313" key="2">
    <source>
        <dbReference type="Proteomes" id="UP000254771"/>
    </source>
</evidence>
<dbReference type="Proteomes" id="UP000254771">
    <property type="component" value="Unassembled WGS sequence"/>
</dbReference>
<dbReference type="AlphaFoldDB" id="A0A370DHP0"/>
<evidence type="ECO:0000313" key="1">
    <source>
        <dbReference type="EMBL" id="RDH84363.1"/>
    </source>
</evidence>
<accession>A0A370DHP0</accession>
<dbReference type="EMBL" id="QFXE01000015">
    <property type="protein sequence ID" value="RDH84363.1"/>
    <property type="molecule type" value="Genomic_DNA"/>
</dbReference>
<gene>
    <name evidence="1" type="ORF">DIZ78_12550</name>
</gene>
<sequence length="79" mass="9108">MHLCFLYTQLGSTVIERTASYRELFVRQFDTTKFMQIRQASNQGMALGNGGFKPEVKRLAGHRVVPLKREPKPKQINNK</sequence>
<keyword evidence="2" id="KW-1185">Reference proteome</keyword>
<proteinExistence type="predicted"/>
<name>A0A370DHP0_9GAMM</name>
<reference evidence="1 2" key="1">
    <citation type="journal article" date="2018" name="ISME J.">
        <title>Endosymbiont genomes yield clues of tubeworm success.</title>
        <authorList>
            <person name="Li Y."/>
            <person name="Liles M.R."/>
            <person name="Halanych K.M."/>
        </authorList>
    </citation>
    <scope>NUCLEOTIDE SEQUENCE [LARGE SCALE GENOMIC DNA]</scope>
    <source>
        <strain evidence="1">A1462</strain>
    </source>
</reference>
<organism evidence="1 2">
    <name type="scientific">endosymbiont of Escarpia spicata</name>
    <dbReference type="NCBI Taxonomy" id="2200908"/>
    <lineage>
        <taxon>Bacteria</taxon>
        <taxon>Pseudomonadati</taxon>
        <taxon>Pseudomonadota</taxon>
        <taxon>Gammaproteobacteria</taxon>
        <taxon>sulfur-oxidizing symbionts</taxon>
    </lineage>
</organism>
<protein>
    <submittedName>
        <fullName evidence="1">Uncharacterized protein</fullName>
    </submittedName>
</protein>
<comment type="caution">
    <text evidence="1">The sequence shown here is derived from an EMBL/GenBank/DDBJ whole genome shotgun (WGS) entry which is preliminary data.</text>
</comment>